<evidence type="ECO:0000313" key="1">
    <source>
        <dbReference type="EMBL" id="MCO1335102.1"/>
    </source>
</evidence>
<dbReference type="PROSITE" id="PS51257">
    <property type="entry name" value="PROKAR_LIPOPROTEIN"/>
    <property type="match status" value="1"/>
</dbReference>
<keyword evidence="2" id="KW-1185">Reference proteome</keyword>
<dbReference type="RefSeq" id="WP_252467695.1">
    <property type="nucleotide sequence ID" value="NZ_JALBWM010000049.1"/>
</dbReference>
<accession>A0A9X2EMS2</accession>
<dbReference type="EMBL" id="JALBWM010000049">
    <property type="protein sequence ID" value="MCO1335102.1"/>
    <property type="molecule type" value="Genomic_DNA"/>
</dbReference>
<protein>
    <recommendedName>
        <fullName evidence="3">Lipoprotein</fullName>
    </recommendedName>
</protein>
<reference evidence="1" key="1">
    <citation type="journal article" date="2022" name="Arch. Microbiol.">
        <title>Microbulbifer okhotskensis sp. nov., isolated from a deep bottom sediment of the Okhotsk Sea.</title>
        <authorList>
            <person name="Romanenko L."/>
            <person name="Kurilenko V."/>
            <person name="Otstavnykh N."/>
            <person name="Velansky P."/>
            <person name="Isaeva M."/>
            <person name="Mikhailov V."/>
        </authorList>
    </citation>
    <scope>NUCLEOTIDE SEQUENCE</scope>
    <source>
        <strain evidence="1">OS29</strain>
    </source>
</reference>
<sequence>MKKLVLAGMTLSILAGCQFAPQGDYLRPSDVVADKNSLLGQEISVTGYLACNSDFCQLYEGKSRMGIPEGAKIGVKIDELPSADKKFVIKKCTISADETCALQVTGTLKKGALPSSPDLVADAIHKLGITGLMNAI</sequence>
<organism evidence="1 2">
    <name type="scientific">Microbulbifer okhotskensis</name>
    <dbReference type="NCBI Taxonomy" id="2926617"/>
    <lineage>
        <taxon>Bacteria</taxon>
        <taxon>Pseudomonadati</taxon>
        <taxon>Pseudomonadota</taxon>
        <taxon>Gammaproteobacteria</taxon>
        <taxon>Cellvibrionales</taxon>
        <taxon>Microbulbiferaceae</taxon>
        <taxon>Microbulbifer</taxon>
    </lineage>
</organism>
<evidence type="ECO:0000313" key="2">
    <source>
        <dbReference type="Proteomes" id="UP001139028"/>
    </source>
</evidence>
<evidence type="ECO:0008006" key="3">
    <source>
        <dbReference type="Google" id="ProtNLM"/>
    </source>
</evidence>
<comment type="caution">
    <text evidence="1">The sequence shown here is derived from an EMBL/GenBank/DDBJ whole genome shotgun (WGS) entry which is preliminary data.</text>
</comment>
<dbReference type="Proteomes" id="UP001139028">
    <property type="component" value="Unassembled WGS sequence"/>
</dbReference>
<gene>
    <name evidence="1" type="ORF">MO867_12245</name>
</gene>
<proteinExistence type="predicted"/>
<dbReference type="AlphaFoldDB" id="A0A9X2EMS2"/>
<name>A0A9X2EMS2_9GAMM</name>